<dbReference type="AlphaFoldDB" id="A0A8A0RNZ7"/>
<dbReference type="Gene3D" id="1.10.3290.10">
    <property type="entry name" value="Fido-like domain"/>
    <property type="match status" value="1"/>
</dbReference>
<evidence type="ECO:0000313" key="5">
    <source>
        <dbReference type="EMBL" id="QSQ09614.1"/>
    </source>
</evidence>
<name>A0A8A0RNZ7_9FIRM</name>
<dbReference type="PROSITE" id="PS51459">
    <property type="entry name" value="FIDO"/>
    <property type="match status" value="1"/>
</dbReference>
<feature type="site" description="Important for autoinhibition of adenylyltransferase activity" evidence="3">
    <location>
        <position position="43"/>
    </location>
</feature>
<dbReference type="SUPFAM" id="SSF140931">
    <property type="entry name" value="Fic-like"/>
    <property type="match status" value="1"/>
</dbReference>
<feature type="binding site" evidence="2">
    <location>
        <begin position="222"/>
        <end position="223"/>
    </location>
    <ligand>
        <name>ATP</name>
        <dbReference type="ChEBI" id="CHEBI:30616"/>
    </ligand>
</feature>
<feature type="active site" evidence="1">
    <location>
        <position position="186"/>
    </location>
</feature>
<evidence type="ECO:0000313" key="6">
    <source>
        <dbReference type="Proteomes" id="UP000662904"/>
    </source>
</evidence>
<dbReference type="PANTHER" id="PTHR13504:SF38">
    <property type="entry name" value="FIDO DOMAIN-CONTAINING PROTEIN"/>
    <property type="match status" value="1"/>
</dbReference>
<dbReference type="PANTHER" id="PTHR13504">
    <property type="entry name" value="FIDO DOMAIN-CONTAINING PROTEIN DDB_G0283145"/>
    <property type="match status" value="1"/>
</dbReference>
<dbReference type="EMBL" id="CP059066">
    <property type="protein sequence ID" value="QSQ09614.1"/>
    <property type="molecule type" value="Genomic_DNA"/>
</dbReference>
<feature type="binding site" evidence="2">
    <location>
        <begin position="137"/>
        <end position="145"/>
    </location>
    <ligand>
        <name>ATP</name>
        <dbReference type="ChEBI" id="CHEBI:30616"/>
    </ligand>
</feature>
<dbReference type="KEGG" id="kme:H0A61_01989"/>
<dbReference type="GO" id="GO:0005524">
    <property type="term" value="F:ATP binding"/>
    <property type="evidence" value="ECO:0007669"/>
    <property type="project" value="UniProtKB-KW"/>
</dbReference>
<proteinExistence type="predicted"/>
<keyword evidence="6" id="KW-1185">Reference proteome</keyword>
<feature type="domain" description="Fido" evidence="4">
    <location>
        <begin position="93"/>
        <end position="243"/>
    </location>
</feature>
<accession>A0A8A0RNZ7</accession>
<dbReference type="InterPro" id="IPR040198">
    <property type="entry name" value="Fido_containing"/>
</dbReference>
<organism evidence="5 6">
    <name type="scientific">Koleobacter methoxysyntrophicus</name>
    <dbReference type="NCBI Taxonomy" id="2751313"/>
    <lineage>
        <taxon>Bacteria</taxon>
        <taxon>Bacillati</taxon>
        <taxon>Bacillota</taxon>
        <taxon>Clostridia</taxon>
        <taxon>Koleobacterales</taxon>
        <taxon>Koleobacteraceae</taxon>
        <taxon>Koleobacter</taxon>
    </lineage>
</organism>
<dbReference type="InterPro" id="IPR036597">
    <property type="entry name" value="Fido-like_dom_sf"/>
</dbReference>
<sequence length="264" mass="30673">MDFYEIDKLKNELDKFRPLSPELMDAIAKKFKIEWTYNSNALEGNTLTLQETSFFLQHGLTSKGKPLKDYLEAQNHAEAIDRIKEIVKNNRPITEGLIKEFHALLFKGIDHFWVGPQENRVKKNITPGKYKTEPNYVVNLEGEIHYYCDPIKVPEEMERLVEMINKSKYHPVELSARAHYGLVAIHPFNDGNGRVARLLMNLILIKNGFLPVIIKTDKKEDYYAALMKADRGNIYDFIQLVAEEEKNSLYMVLDIIKKEKKAEL</sequence>
<feature type="binding site" evidence="2">
    <location>
        <begin position="190"/>
        <end position="197"/>
    </location>
    <ligand>
        <name>ATP</name>
        <dbReference type="ChEBI" id="CHEBI:30616"/>
    </ligand>
</feature>
<protein>
    <recommendedName>
        <fullName evidence="4">Fido domain-containing protein</fullName>
    </recommendedName>
</protein>
<reference evidence="5" key="1">
    <citation type="submission" date="2020-07" db="EMBL/GenBank/DDBJ databases">
        <title>Koleobacter methoxysyntrophicus gen. nov., sp. nov., a novel anaerobic bacterium isolated from deep subsurface oil field and proposal of Koleobacterales ord. nov. in the phylum Firmicutes.</title>
        <authorList>
            <person name="Sakamoto S."/>
            <person name="Tamaki H."/>
        </authorList>
    </citation>
    <scope>NUCLEOTIDE SEQUENCE</scope>
    <source>
        <strain evidence="5">NRmbB1</strain>
    </source>
</reference>
<gene>
    <name evidence="5" type="ORF">H0A61_01989</name>
</gene>
<dbReference type="Pfam" id="PF02661">
    <property type="entry name" value="Fic"/>
    <property type="match status" value="1"/>
</dbReference>
<dbReference type="InterPro" id="IPR003812">
    <property type="entry name" value="Fido"/>
</dbReference>
<evidence type="ECO:0000256" key="1">
    <source>
        <dbReference type="PIRSR" id="PIRSR640198-1"/>
    </source>
</evidence>
<keyword evidence="2" id="KW-0067">ATP-binding</keyword>
<dbReference type="Proteomes" id="UP000662904">
    <property type="component" value="Chromosome"/>
</dbReference>
<evidence type="ECO:0000256" key="2">
    <source>
        <dbReference type="PIRSR" id="PIRSR640198-2"/>
    </source>
</evidence>
<dbReference type="RefSeq" id="WP_206706965.1">
    <property type="nucleotide sequence ID" value="NZ_CP059066.1"/>
</dbReference>
<evidence type="ECO:0000256" key="3">
    <source>
        <dbReference type="PIRSR" id="PIRSR640198-3"/>
    </source>
</evidence>
<evidence type="ECO:0000259" key="4">
    <source>
        <dbReference type="PROSITE" id="PS51459"/>
    </source>
</evidence>
<keyword evidence="2" id="KW-0547">Nucleotide-binding</keyword>